<accession>A0A8K0T9S7</accession>
<dbReference type="OrthoDB" id="3549294at2759"/>
<evidence type="ECO:0000256" key="1">
    <source>
        <dbReference type="SAM" id="MobiDB-lite"/>
    </source>
</evidence>
<comment type="caution">
    <text evidence="2">The sequence shown here is derived from an EMBL/GenBank/DDBJ whole genome shotgun (WGS) entry which is preliminary data.</text>
</comment>
<protein>
    <submittedName>
        <fullName evidence="2">Uncharacterized protein</fullName>
    </submittedName>
</protein>
<dbReference type="Proteomes" id="UP000813385">
    <property type="component" value="Unassembled WGS sequence"/>
</dbReference>
<keyword evidence="3" id="KW-1185">Reference proteome</keyword>
<dbReference type="EMBL" id="JAGPXD010000006">
    <property type="protein sequence ID" value="KAH7349402.1"/>
    <property type="molecule type" value="Genomic_DNA"/>
</dbReference>
<organism evidence="2 3">
    <name type="scientific">Plectosphaerella cucumerina</name>
    <dbReference type="NCBI Taxonomy" id="40658"/>
    <lineage>
        <taxon>Eukaryota</taxon>
        <taxon>Fungi</taxon>
        <taxon>Dikarya</taxon>
        <taxon>Ascomycota</taxon>
        <taxon>Pezizomycotina</taxon>
        <taxon>Sordariomycetes</taxon>
        <taxon>Hypocreomycetidae</taxon>
        <taxon>Glomerellales</taxon>
        <taxon>Plectosphaerellaceae</taxon>
        <taxon>Plectosphaerella</taxon>
    </lineage>
</organism>
<proteinExistence type="predicted"/>
<reference evidence="2" key="1">
    <citation type="journal article" date="2021" name="Nat. Commun.">
        <title>Genetic determinants of endophytism in the Arabidopsis root mycobiome.</title>
        <authorList>
            <person name="Mesny F."/>
            <person name="Miyauchi S."/>
            <person name="Thiergart T."/>
            <person name="Pickel B."/>
            <person name="Atanasova L."/>
            <person name="Karlsson M."/>
            <person name="Huettel B."/>
            <person name="Barry K.W."/>
            <person name="Haridas S."/>
            <person name="Chen C."/>
            <person name="Bauer D."/>
            <person name="Andreopoulos W."/>
            <person name="Pangilinan J."/>
            <person name="LaButti K."/>
            <person name="Riley R."/>
            <person name="Lipzen A."/>
            <person name="Clum A."/>
            <person name="Drula E."/>
            <person name="Henrissat B."/>
            <person name="Kohler A."/>
            <person name="Grigoriev I.V."/>
            <person name="Martin F.M."/>
            <person name="Hacquard S."/>
        </authorList>
    </citation>
    <scope>NUCLEOTIDE SEQUENCE</scope>
    <source>
        <strain evidence="2">MPI-CAGE-AT-0016</strain>
    </source>
</reference>
<evidence type="ECO:0000313" key="3">
    <source>
        <dbReference type="Proteomes" id="UP000813385"/>
    </source>
</evidence>
<sequence>MPRSGSERSQNGERESSEFHDGLLPSPIDVCQMLHRGLETWTALLQKAHTLARGAWPSSLLDPYIVLQDVPALPARLPNDQFLTGRPRWRSTHEPHTQDEGEDDWDHNQTYGNAISLHLRQDAPVVCDISDKAASLLLGDMDEVTRSLAVLTPCWAYILSAKLLESQGLAMRYTGHRLTPIRHSAWKDQGANLPVIHLGHASSDLVRWLCCLLSPELGWTCDGEKYLPWSVSLGKACIITVADDTSPAALDCDAPPPGSAAATELLIELCRMFNMTTPASSFAAGPVSPCDMAFLAALMIPLAGQYRLKPCFPPPNLQPGSKAFRHSDELRIRRYLADAPYFMILSLYYILPLSSMWSIFWQPEVACNLVSPWLTSAHRTLEPVIRLGDLELLVKAMMARRPRCAIWWVALFMLGDRTILDRIPDYLTKMEEGTFPPPDPLAAPWTGTRVSFLDDDPEDIYGDNTDKVPRADWLRCRSDFKPQDSGCIPQAWRPFGNVEKGEIEPELWPWLEEGHRRQYLHFTWFIKQRDSTEKLDSDGFRREPGRAVEHASDDLWLREPSKPCPGDCLRGLSELPSRVAVSKMMDSLVENALYERDWGNSLLSGTMGDYRWLEDWEGVESVELPLQQSVELDNREDAVVEDWLSSLDSHNESGR</sequence>
<dbReference type="AlphaFoldDB" id="A0A8K0T9S7"/>
<evidence type="ECO:0000313" key="2">
    <source>
        <dbReference type="EMBL" id="KAH7349402.1"/>
    </source>
</evidence>
<feature type="region of interest" description="Disordered" evidence="1">
    <location>
        <begin position="1"/>
        <end position="23"/>
    </location>
</feature>
<name>A0A8K0T9S7_9PEZI</name>
<gene>
    <name evidence="2" type="ORF">B0T11DRAFT_301648</name>
</gene>
<feature type="compositionally biased region" description="Basic and acidic residues" evidence="1">
    <location>
        <begin position="10"/>
        <end position="21"/>
    </location>
</feature>
<feature type="region of interest" description="Disordered" evidence="1">
    <location>
        <begin position="84"/>
        <end position="107"/>
    </location>
</feature>